<evidence type="ECO:0000313" key="8">
    <source>
        <dbReference type="EMBL" id="KAF4043372.1"/>
    </source>
</evidence>
<dbReference type="GO" id="GO:0031122">
    <property type="term" value="P:cytoplasmic microtubule organization"/>
    <property type="evidence" value="ECO:0007669"/>
    <property type="project" value="InterPro"/>
</dbReference>
<evidence type="ECO:0000256" key="1">
    <source>
        <dbReference type="ARBA" id="ARBA00004496"/>
    </source>
</evidence>
<dbReference type="GO" id="GO:0051959">
    <property type="term" value="F:dynein light intermediate chain binding"/>
    <property type="evidence" value="ECO:0007669"/>
    <property type="project" value="TreeGrafter"/>
</dbReference>
<feature type="compositionally biased region" description="Low complexity" evidence="5">
    <location>
        <begin position="888"/>
        <end position="898"/>
    </location>
</feature>
<feature type="region of interest" description="Disordered" evidence="5">
    <location>
        <begin position="851"/>
        <end position="921"/>
    </location>
</feature>
<dbReference type="Pfam" id="PF19047">
    <property type="entry name" value="HOOK_N"/>
    <property type="match status" value="1"/>
</dbReference>
<sequence>MCTGDAEASSLMRWLNFYAANAQEDCASIVLRLLKLAFPATVEELKALSGWKAVIAALEGFYETNLAVDVEKLAGGLNNMLTTLLQLVLGAVVQSETKETFIKDILTMEDAVQSDLMGIIKRVMVQGVLVLNVEVADETSRTERDAPAIGSPLYLSRNAVVERVQRENEVLKDENIHLAQKMEQATKKFHELERENVKLVDMMQGLKQQMDAEAVKRQRALHSQYNKRISSLQRELESTKNELQDKEALASRVPVLTDEVDLLRPIAEKMKKMEATVAKYKAKVDALSGAKDMLQRLESTNAELVKRNLVLEGDVAKAATWQRKLKEAKEAKTALEMQVIELESTLAHEREEVRRTRAEIEAIQGVLHESRALNTQLQISDLQLADVAASSNSCPTITSGISELNPELMQRLTRLEFENVALKKQLDSATEARVDRLVDELDDLTRLKQSFEKKYLDTQQTLQSTQSELKQTKEQYASLVTERDCLAAELSDSTDRNYQLELGISRRDQQVSDLRDASEALTRQNEQLAAQYESLARRQQDAEARQVECTGMQVEDARADRMRFEEQKAQELDQVCRHYEARMTVLLSTKSAEIENLTSRLQEGKLKYGEDLKQLEEARALFTNKLEQYQEQYSLSNADWSAKEAQLNCRIVELDRQCKQQEKSLKSTIRSQLESNTRLVERNKAMKVDALDKRETIARLQNTISHLESRVALLEKERSHLSSQDERNTNAVNEISSYSCQLSTQVNLLSAELESVLKENKDLYVKQVWCHQSPLKTNTCDSATSYYLTRIQQVEHDKQQVEHKRRELLLVNAKLIQQQRQLHVKNASLADRILELEESVTHWRLRVERRKTEEEQSKALGNELPAPELPTEGGRKRKHVAEDSSFLEPARAAESSSEARPKHRFVRYKSIPEEPSECKQQ</sequence>
<feature type="coiled-coil region" evidence="4">
    <location>
        <begin position="612"/>
        <end position="664"/>
    </location>
</feature>
<feature type="compositionally biased region" description="Basic and acidic residues" evidence="5">
    <location>
        <begin position="910"/>
        <end position="921"/>
    </location>
</feature>
<comment type="caution">
    <text evidence="8">The sequence shown here is derived from an EMBL/GenBank/DDBJ whole genome shotgun (WGS) entry which is preliminary data.</text>
</comment>
<evidence type="ECO:0000256" key="5">
    <source>
        <dbReference type="SAM" id="MobiDB-lite"/>
    </source>
</evidence>
<keyword evidence="10" id="KW-1185">Reference proteome</keyword>
<protein>
    <submittedName>
        <fullName evidence="8">HOOK domain-containing protein</fullName>
    </submittedName>
</protein>
<organism evidence="8 10">
    <name type="scientific">Phytophthora infestans</name>
    <name type="common">Potato late blight agent</name>
    <name type="synonym">Botrytis infestans</name>
    <dbReference type="NCBI Taxonomy" id="4787"/>
    <lineage>
        <taxon>Eukaryota</taxon>
        <taxon>Sar</taxon>
        <taxon>Stramenopiles</taxon>
        <taxon>Oomycota</taxon>
        <taxon>Peronosporomycetes</taxon>
        <taxon>Peronosporales</taxon>
        <taxon>Peronosporaceae</taxon>
        <taxon>Phytophthora</taxon>
    </lineage>
</organism>
<comment type="subcellular location">
    <subcellularLocation>
        <location evidence="1">Cytoplasm</location>
    </subcellularLocation>
</comment>
<dbReference type="Proteomes" id="UP000704712">
    <property type="component" value="Unassembled WGS sequence"/>
</dbReference>
<proteinExistence type="predicted"/>
<evidence type="ECO:0000256" key="3">
    <source>
        <dbReference type="ARBA" id="ARBA00023054"/>
    </source>
</evidence>
<feature type="domain" description="Hook C-terminal" evidence="6">
    <location>
        <begin position="161"/>
        <end position="545"/>
    </location>
</feature>
<evidence type="ECO:0000256" key="2">
    <source>
        <dbReference type="ARBA" id="ARBA00022490"/>
    </source>
</evidence>
<dbReference type="InterPro" id="IPR036872">
    <property type="entry name" value="CH_dom_sf"/>
</dbReference>
<feature type="coiled-coil region" evidence="4">
    <location>
        <begin position="412"/>
        <end position="582"/>
    </location>
</feature>
<dbReference type="GO" id="GO:0005737">
    <property type="term" value="C:cytoplasm"/>
    <property type="evidence" value="ECO:0007669"/>
    <property type="project" value="UniProtKB-SubCell"/>
</dbReference>
<keyword evidence="2" id="KW-0963">Cytoplasm</keyword>
<gene>
    <name evidence="8" type="ORF">GN244_ATG04418</name>
    <name evidence="9" type="ORF">GN958_ATG19540</name>
</gene>
<dbReference type="PANTHER" id="PTHR18947:SF28">
    <property type="entry name" value="GIRDIN, ISOFORM A"/>
    <property type="match status" value="1"/>
</dbReference>
<dbReference type="InterPro" id="IPR008636">
    <property type="entry name" value="Hook_C"/>
</dbReference>
<dbReference type="EMBL" id="JAACNO010002742">
    <property type="protein sequence ID" value="KAF4131285.1"/>
    <property type="molecule type" value="Genomic_DNA"/>
</dbReference>
<feature type="coiled-coil region" evidence="4">
    <location>
        <begin position="161"/>
        <end position="359"/>
    </location>
</feature>
<evidence type="ECO:0000256" key="4">
    <source>
        <dbReference type="SAM" id="Coils"/>
    </source>
</evidence>
<name>A0A833WJL7_PHYIN</name>
<dbReference type="SUPFAM" id="SSF116907">
    <property type="entry name" value="Hook domain"/>
    <property type="match status" value="1"/>
</dbReference>
<dbReference type="Pfam" id="PF05622">
    <property type="entry name" value="HOOK"/>
    <property type="match status" value="1"/>
</dbReference>
<accession>A0A833WJL7</accession>
<evidence type="ECO:0000313" key="9">
    <source>
        <dbReference type="EMBL" id="KAF4131285.1"/>
    </source>
</evidence>
<dbReference type="Proteomes" id="UP000602510">
    <property type="component" value="Unassembled WGS sequence"/>
</dbReference>
<dbReference type="EMBL" id="WSZM01000090">
    <property type="protein sequence ID" value="KAF4043372.1"/>
    <property type="molecule type" value="Genomic_DNA"/>
</dbReference>
<dbReference type="GO" id="GO:0008017">
    <property type="term" value="F:microtubule binding"/>
    <property type="evidence" value="ECO:0007669"/>
    <property type="project" value="InterPro"/>
</dbReference>
<evidence type="ECO:0000313" key="10">
    <source>
        <dbReference type="Proteomes" id="UP000602510"/>
    </source>
</evidence>
<evidence type="ECO:0000259" key="6">
    <source>
        <dbReference type="Pfam" id="PF05622"/>
    </source>
</evidence>
<feature type="domain" description="HOOK N-terminal" evidence="7">
    <location>
        <begin position="69"/>
        <end position="120"/>
    </location>
</feature>
<reference evidence="8" key="1">
    <citation type="submission" date="2020-04" db="EMBL/GenBank/DDBJ databases">
        <title>Hybrid Assembly of Korean Phytophthora infestans isolates.</title>
        <authorList>
            <person name="Prokchorchik M."/>
            <person name="Lee Y."/>
            <person name="Seo J."/>
            <person name="Cho J.-H."/>
            <person name="Park Y.-E."/>
            <person name="Jang D.-C."/>
            <person name="Im J.-S."/>
            <person name="Choi J.-G."/>
            <person name="Park H.-J."/>
            <person name="Lee G.-B."/>
            <person name="Lee Y.-G."/>
            <person name="Hong S.-Y."/>
            <person name="Cho K."/>
            <person name="Sohn K.H."/>
        </authorList>
    </citation>
    <scope>NUCLEOTIDE SEQUENCE</scope>
    <source>
        <strain evidence="8">KR_1_A1</strain>
        <strain evidence="9">KR_2_A2</strain>
    </source>
</reference>
<dbReference type="InterPro" id="IPR043936">
    <property type="entry name" value="HOOK_N"/>
</dbReference>
<dbReference type="GO" id="GO:0030705">
    <property type="term" value="P:cytoskeleton-dependent intracellular transport"/>
    <property type="evidence" value="ECO:0007669"/>
    <property type="project" value="InterPro"/>
</dbReference>
<dbReference type="GO" id="GO:0005815">
    <property type="term" value="C:microtubule organizing center"/>
    <property type="evidence" value="ECO:0007669"/>
    <property type="project" value="TreeGrafter"/>
</dbReference>
<dbReference type="PANTHER" id="PTHR18947">
    <property type="entry name" value="HOOK PROTEINS"/>
    <property type="match status" value="1"/>
</dbReference>
<feature type="coiled-coil region" evidence="4">
    <location>
        <begin position="690"/>
        <end position="724"/>
    </location>
</feature>
<dbReference type="Gene3D" id="1.10.418.10">
    <property type="entry name" value="Calponin-like domain"/>
    <property type="match status" value="1"/>
</dbReference>
<evidence type="ECO:0000259" key="7">
    <source>
        <dbReference type="Pfam" id="PF19047"/>
    </source>
</evidence>
<dbReference type="AlphaFoldDB" id="A0A833WJL7"/>
<keyword evidence="3 4" id="KW-0175">Coiled coil</keyword>